<accession>A0A653KB95</accession>
<evidence type="ECO:0000313" key="5">
    <source>
        <dbReference type="Proteomes" id="UP000233553"/>
    </source>
</evidence>
<dbReference type="OrthoDB" id="6660515at2"/>
<organism evidence="3 6">
    <name type="scientific">Acinetobacter proteolyticus</name>
    <dbReference type="NCBI Taxonomy" id="1776741"/>
    <lineage>
        <taxon>Bacteria</taxon>
        <taxon>Pseudomonadati</taxon>
        <taxon>Pseudomonadota</taxon>
        <taxon>Gammaproteobacteria</taxon>
        <taxon>Moraxellales</taxon>
        <taxon>Moraxellaceae</taxon>
        <taxon>Acinetobacter</taxon>
    </lineage>
</organism>
<dbReference type="Proteomes" id="UP000430404">
    <property type="component" value="Unassembled WGS sequence"/>
</dbReference>
<evidence type="ECO:0000313" key="6">
    <source>
        <dbReference type="Proteomes" id="UP000430404"/>
    </source>
</evidence>
<protein>
    <submittedName>
        <fullName evidence="3">Uncharacterized protein</fullName>
    </submittedName>
</protein>
<dbReference type="Proteomes" id="UP000233553">
    <property type="component" value="Unassembled WGS sequence"/>
</dbReference>
<dbReference type="Proteomes" id="UP000013034">
    <property type="component" value="Unassembled WGS sequence"/>
</dbReference>
<evidence type="ECO:0000313" key="2">
    <source>
        <dbReference type="EMBL" id="PKF32035.1"/>
    </source>
</evidence>
<dbReference type="EMBL" id="APOI01000008">
    <property type="protein sequence ID" value="ENU24485.1"/>
    <property type="molecule type" value="Genomic_DNA"/>
</dbReference>
<sequence length="215" mass="24463">MIGQQRNILATLGIDVWIPREVVCQKNTAPSLWRDQVVEETIQPLTPILDVVPTPQEIQIASRPTLAITEKEIPQPTEIIAKPIVKEAVVEKEQIVITTQIQAFELQMYVLENCAILLESSQLSDAQRQLWQNIQKARLGQYAELKWPFPLATFQESRGLSSYIQGFLDATASSKKILCLGQLDFIQHSNILHLASLEEMLAQPVLKRRLWQLMQ</sequence>
<dbReference type="EMBL" id="CABWKZ010000056">
    <property type="protein sequence ID" value="VXA58175.1"/>
    <property type="molecule type" value="Genomic_DNA"/>
</dbReference>
<reference evidence="2 5" key="2">
    <citation type="submission" date="2017-12" db="EMBL/GenBank/DDBJ databases">
        <title>Draft Genome sequences of multiple microbial strains isolated from spacecraft associated surfaces.</title>
        <authorList>
            <person name="Seuylemezian A."/>
            <person name="Vaishampayan P."/>
            <person name="Venkateswaran K."/>
        </authorList>
    </citation>
    <scope>NUCLEOTIDE SEQUENCE [LARGE SCALE GENOMIC DNA]</scope>
    <source>
        <strain evidence="2 5">2P01AA</strain>
    </source>
</reference>
<dbReference type="EMBL" id="PISJ01000019">
    <property type="protein sequence ID" value="PKF32035.1"/>
    <property type="molecule type" value="Genomic_DNA"/>
</dbReference>
<reference evidence="3 6" key="3">
    <citation type="submission" date="2019-10" db="EMBL/GenBank/DDBJ databases">
        <authorList>
            <person name="Karimi E."/>
        </authorList>
    </citation>
    <scope>NUCLEOTIDE SEQUENCE [LARGE SCALE GENOMIC DNA]</scope>
    <source>
        <strain evidence="3">Acinetobacter sp. 8BE</strain>
    </source>
</reference>
<reference evidence="1 4" key="1">
    <citation type="submission" date="2013-02" db="EMBL/GenBank/DDBJ databases">
        <title>The Genome Sequence of Acinetobacter sp. NIPH 809.</title>
        <authorList>
            <consortium name="The Broad Institute Genome Sequencing Platform"/>
            <consortium name="The Broad Institute Genome Sequencing Center for Infectious Disease"/>
            <person name="Cerqueira G."/>
            <person name="Feldgarden M."/>
            <person name="Courvalin P."/>
            <person name="Perichon B."/>
            <person name="Grillot-Courvalin C."/>
            <person name="Clermont D."/>
            <person name="Rocha E."/>
            <person name="Yoon E.-J."/>
            <person name="Nemec A."/>
            <person name="Walker B."/>
            <person name="Young S.K."/>
            <person name="Zeng Q."/>
            <person name="Gargeya S."/>
            <person name="Fitzgerald M."/>
            <person name="Haas B."/>
            <person name="Abouelleil A."/>
            <person name="Alvarado L."/>
            <person name="Arachchi H.M."/>
            <person name="Berlin A.M."/>
            <person name="Chapman S.B."/>
            <person name="Dewar J."/>
            <person name="Goldberg J."/>
            <person name="Griggs A."/>
            <person name="Gujja S."/>
            <person name="Hansen M."/>
            <person name="Howarth C."/>
            <person name="Imamovic A."/>
            <person name="Larimer J."/>
            <person name="McCowan C."/>
            <person name="Murphy C."/>
            <person name="Neiman D."/>
            <person name="Pearson M."/>
            <person name="Priest M."/>
            <person name="Roberts A."/>
            <person name="Saif S."/>
            <person name="Shea T."/>
            <person name="Sisk P."/>
            <person name="Sykes S."/>
            <person name="Wortman J."/>
            <person name="Nusbaum C."/>
            <person name="Birren B."/>
        </authorList>
    </citation>
    <scope>NUCLEOTIDE SEQUENCE [LARGE SCALE GENOMIC DNA]</scope>
    <source>
        <strain evidence="1 4">NIPH 809</strain>
    </source>
</reference>
<evidence type="ECO:0000313" key="1">
    <source>
        <dbReference type="EMBL" id="ENU24485.1"/>
    </source>
</evidence>
<name>A0A653KB95_9GAMM</name>
<keyword evidence="4" id="KW-1185">Reference proteome</keyword>
<evidence type="ECO:0000313" key="3">
    <source>
        <dbReference type="EMBL" id="VXA58175.1"/>
    </source>
</evidence>
<proteinExistence type="predicted"/>
<gene>
    <name evidence="3" type="ORF">ACI8B_60017</name>
    <name evidence="2" type="ORF">CW311_16455</name>
    <name evidence="1" type="ORF">F993_00727</name>
</gene>
<accession>A0A1E7R149</accession>
<evidence type="ECO:0000313" key="4">
    <source>
        <dbReference type="Proteomes" id="UP000013034"/>
    </source>
</evidence>
<dbReference type="AlphaFoldDB" id="A0A653KB95"/>